<feature type="domain" description="Aminotransferase class V" evidence="9">
    <location>
        <begin position="25"/>
        <end position="407"/>
    </location>
</feature>
<reference evidence="10 11" key="1">
    <citation type="submission" date="2021-02" db="EMBL/GenBank/DDBJ databases">
        <title>Complete Genome Sequence of Arcanobacterium phocisimile strain DSM 26142T from a harbour seal.</title>
        <authorList>
            <person name="Borowiak M."/>
            <person name="Alssahen M."/>
            <person name="Malorny B."/>
            <person name="Laemmler C."/>
            <person name="Siebert U."/>
            <person name="Ploetz M."/>
            <person name="Abdulmawjood A."/>
        </authorList>
    </citation>
    <scope>NUCLEOTIDE SEQUENCE [LARGE SCALE GENOMIC DNA]</scope>
    <source>
        <strain evidence="10 11">DSM 26142</strain>
    </source>
</reference>
<comment type="catalytic activity">
    <reaction evidence="6 8">
        <text>(sulfur carrier)-H + L-cysteine = (sulfur carrier)-SH + L-alanine</text>
        <dbReference type="Rhea" id="RHEA:43892"/>
        <dbReference type="Rhea" id="RHEA-COMP:14737"/>
        <dbReference type="Rhea" id="RHEA-COMP:14739"/>
        <dbReference type="ChEBI" id="CHEBI:29917"/>
        <dbReference type="ChEBI" id="CHEBI:35235"/>
        <dbReference type="ChEBI" id="CHEBI:57972"/>
        <dbReference type="ChEBI" id="CHEBI:64428"/>
        <dbReference type="EC" id="2.8.1.7"/>
    </reaction>
</comment>
<dbReference type="InterPro" id="IPR000192">
    <property type="entry name" value="Aminotrans_V_dom"/>
</dbReference>
<comment type="similarity">
    <text evidence="2 8">Belongs to the class-V pyridoxal-phosphate-dependent aminotransferase family. Csd subfamily.</text>
</comment>
<evidence type="ECO:0000256" key="4">
    <source>
        <dbReference type="ARBA" id="ARBA00022679"/>
    </source>
</evidence>
<keyword evidence="4 8" id="KW-0808">Transferase</keyword>
<dbReference type="SUPFAM" id="SSF53383">
    <property type="entry name" value="PLP-dependent transferases"/>
    <property type="match status" value="1"/>
</dbReference>
<dbReference type="InterPro" id="IPR010970">
    <property type="entry name" value="Cys_dSase_SufS"/>
</dbReference>
<dbReference type="NCBIfam" id="TIGR01979">
    <property type="entry name" value="sufS"/>
    <property type="match status" value="1"/>
</dbReference>
<proteinExistence type="inferred from homology"/>
<dbReference type="Gene3D" id="3.40.640.10">
    <property type="entry name" value="Type I PLP-dependent aspartate aminotransferase-like (Major domain)"/>
    <property type="match status" value="1"/>
</dbReference>
<evidence type="ECO:0000256" key="2">
    <source>
        <dbReference type="ARBA" id="ARBA00010447"/>
    </source>
</evidence>
<gene>
    <name evidence="10" type="ORF">JTE88_04765</name>
</gene>
<evidence type="ECO:0000256" key="6">
    <source>
        <dbReference type="ARBA" id="ARBA00050776"/>
    </source>
</evidence>
<keyword evidence="11" id="KW-1185">Reference proteome</keyword>
<dbReference type="Gene3D" id="3.90.1150.10">
    <property type="entry name" value="Aspartate Aminotransferase, domain 1"/>
    <property type="match status" value="1"/>
</dbReference>
<organism evidence="10 11">
    <name type="scientific">Arcanobacterium phocisimile</name>
    <dbReference type="NCBI Taxonomy" id="1302235"/>
    <lineage>
        <taxon>Bacteria</taxon>
        <taxon>Bacillati</taxon>
        <taxon>Actinomycetota</taxon>
        <taxon>Actinomycetes</taxon>
        <taxon>Actinomycetales</taxon>
        <taxon>Actinomycetaceae</taxon>
        <taxon>Arcanobacterium</taxon>
    </lineage>
</organism>
<dbReference type="Proteomes" id="UP000602653">
    <property type="component" value="Chromosome"/>
</dbReference>
<accession>A0ABX7IHV0</accession>
<dbReference type="InterPro" id="IPR015421">
    <property type="entry name" value="PyrdxlP-dep_Trfase_major"/>
</dbReference>
<dbReference type="PANTHER" id="PTHR43586:SF8">
    <property type="entry name" value="CYSTEINE DESULFURASE 1, CHLOROPLASTIC"/>
    <property type="match status" value="1"/>
</dbReference>
<dbReference type="CDD" id="cd06453">
    <property type="entry name" value="SufS_like"/>
    <property type="match status" value="1"/>
</dbReference>
<dbReference type="RefSeq" id="WP_204423062.1">
    <property type="nucleotide sequence ID" value="NZ_CP070228.1"/>
</dbReference>
<evidence type="ECO:0000313" key="10">
    <source>
        <dbReference type="EMBL" id="QRV01433.1"/>
    </source>
</evidence>
<evidence type="ECO:0000256" key="1">
    <source>
        <dbReference type="ARBA" id="ARBA00001933"/>
    </source>
</evidence>
<keyword evidence="5 8" id="KW-0663">Pyridoxal phosphate</keyword>
<dbReference type="InterPro" id="IPR015424">
    <property type="entry name" value="PyrdxlP-dep_Trfase"/>
</dbReference>
<dbReference type="EC" id="2.8.1.7" evidence="3 8"/>
<comment type="function">
    <text evidence="8">Catalyzes the removal of elemental sulfur and selenium atoms from L-cysteine, L-cystine, L-selenocysteine, and L-selenocystine to produce L-alanine.</text>
</comment>
<dbReference type="PANTHER" id="PTHR43586">
    <property type="entry name" value="CYSTEINE DESULFURASE"/>
    <property type="match status" value="1"/>
</dbReference>
<dbReference type="InterPro" id="IPR020578">
    <property type="entry name" value="Aminotrans_V_PyrdxlP_BS"/>
</dbReference>
<dbReference type="PROSITE" id="PS00595">
    <property type="entry name" value="AA_TRANSFER_CLASS_5"/>
    <property type="match status" value="1"/>
</dbReference>
<protein>
    <recommendedName>
        <fullName evidence="3 8">Cysteine desulfurase</fullName>
        <ecNumber evidence="3 8">2.8.1.7</ecNumber>
    </recommendedName>
</protein>
<evidence type="ECO:0000259" key="9">
    <source>
        <dbReference type="Pfam" id="PF00266"/>
    </source>
</evidence>
<evidence type="ECO:0000256" key="5">
    <source>
        <dbReference type="ARBA" id="ARBA00022898"/>
    </source>
</evidence>
<evidence type="ECO:0000256" key="3">
    <source>
        <dbReference type="ARBA" id="ARBA00012239"/>
    </source>
</evidence>
<comment type="cofactor">
    <cofactor evidence="1 7">
        <name>pyridoxal 5'-phosphate</name>
        <dbReference type="ChEBI" id="CHEBI:597326"/>
    </cofactor>
</comment>
<evidence type="ECO:0000256" key="7">
    <source>
        <dbReference type="RuleBase" id="RU004504"/>
    </source>
</evidence>
<dbReference type="InterPro" id="IPR015422">
    <property type="entry name" value="PyrdxlP-dep_Trfase_small"/>
</dbReference>
<evidence type="ECO:0000313" key="11">
    <source>
        <dbReference type="Proteomes" id="UP000602653"/>
    </source>
</evidence>
<dbReference type="Pfam" id="PF00266">
    <property type="entry name" value="Aminotran_5"/>
    <property type="match status" value="1"/>
</dbReference>
<sequence>MTGALVARDDFPIMSREVHDGVRLVYLDSAATAQKPVQVIDAMRDHALLHNGGVNRGSHMLAGESTHAVDDARQKVAQFVGVDPTEISWTKNSTESLNAIAYTFLNETYEHRMSGTSSMFALHAGDNIVVTRAEHHANLIPWQQLAHRTGVELRWLDLDDAGCIDLSTSWVIDEHTRVVAFGHVSNVTGAIAPVAELVARAREHNAFVVLDACQSVPHMPVDFHELDVDFAVFSGHKMLGPTGIGVLYTKSAIGEQMPPFLTGGSMVEIVTMEKTTFAAPPARFEAGTQAVSQIVGLGRAVDYLQNIGMDNIVRHEQELTTYALDKLKDIPGIRILGPQLADGRVGVITFAVDGVHPHDVGQLLDARGVAIRVGHHCAQPIHQHFGVFSSSRVSFGPYNTSEDVDAFIDALADVRPYFGLEG</sequence>
<name>A0ABX7IHV0_9ACTO</name>
<dbReference type="EMBL" id="CP070228">
    <property type="protein sequence ID" value="QRV01433.1"/>
    <property type="molecule type" value="Genomic_DNA"/>
</dbReference>
<evidence type="ECO:0000256" key="8">
    <source>
        <dbReference type="RuleBase" id="RU004506"/>
    </source>
</evidence>